<dbReference type="GO" id="GO:0005524">
    <property type="term" value="F:ATP binding"/>
    <property type="evidence" value="ECO:0007669"/>
    <property type="project" value="UniProtKB-KW"/>
</dbReference>
<dbReference type="InterPro" id="IPR003959">
    <property type="entry name" value="ATPase_AAA_core"/>
</dbReference>
<dbReference type="SUPFAM" id="SSF52540">
    <property type="entry name" value="P-loop containing nucleoside triphosphate hydrolases"/>
    <property type="match status" value="1"/>
</dbReference>
<keyword evidence="2" id="KW-0547">Nucleotide-binding</keyword>
<keyword evidence="6" id="KW-1185">Reference proteome</keyword>
<evidence type="ECO:0000256" key="1">
    <source>
        <dbReference type="ARBA" id="ARBA00006914"/>
    </source>
</evidence>
<proteinExistence type="inferred from homology"/>
<dbReference type="GO" id="GO:0016887">
    <property type="term" value="F:ATP hydrolysis activity"/>
    <property type="evidence" value="ECO:0007669"/>
    <property type="project" value="InterPro"/>
</dbReference>
<dbReference type="CDD" id="cd19481">
    <property type="entry name" value="RecA-like_protease"/>
    <property type="match status" value="1"/>
</dbReference>
<organism evidence="5 6">
    <name type="scientific">Corallococcus exiguus</name>
    <dbReference type="NCBI Taxonomy" id="83462"/>
    <lineage>
        <taxon>Bacteria</taxon>
        <taxon>Pseudomonadati</taxon>
        <taxon>Myxococcota</taxon>
        <taxon>Myxococcia</taxon>
        <taxon>Myxococcales</taxon>
        <taxon>Cystobacterineae</taxon>
        <taxon>Myxococcaceae</taxon>
        <taxon>Corallococcus</taxon>
    </lineage>
</organism>
<dbReference type="InterPro" id="IPR003593">
    <property type="entry name" value="AAA+_ATPase"/>
</dbReference>
<gene>
    <name evidence="5" type="ORF">GTZ93_36645</name>
</gene>
<evidence type="ECO:0000256" key="3">
    <source>
        <dbReference type="ARBA" id="ARBA00022840"/>
    </source>
</evidence>
<evidence type="ECO:0000313" key="5">
    <source>
        <dbReference type="EMBL" id="NBC45345.1"/>
    </source>
</evidence>
<reference evidence="5 6" key="1">
    <citation type="submission" date="2020-01" db="EMBL/GenBank/DDBJ databases">
        <title>The draft genome sequence of Corallococcus exiguus DSM 14696.</title>
        <authorList>
            <person name="Zhang X."/>
            <person name="Zhu H."/>
        </authorList>
    </citation>
    <scope>NUCLEOTIDE SEQUENCE [LARGE SCALE GENOMIC DNA]</scope>
    <source>
        <strain evidence="5 6">DSM 14696</strain>
    </source>
</reference>
<dbReference type="InterPro" id="IPR050221">
    <property type="entry name" value="26S_Proteasome_ATPase"/>
</dbReference>
<dbReference type="Gene3D" id="3.40.50.300">
    <property type="entry name" value="P-loop containing nucleotide triphosphate hydrolases"/>
    <property type="match status" value="1"/>
</dbReference>
<protein>
    <submittedName>
        <fullName evidence="5">AAA family ATPase</fullName>
    </submittedName>
</protein>
<dbReference type="EMBL" id="JAAAPK010000013">
    <property type="protein sequence ID" value="NBC45345.1"/>
    <property type="molecule type" value="Genomic_DNA"/>
</dbReference>
<keyword evidence="3" id="KW-0067">ATP-binding</keyword>
<evidence type="ECO:0000313" key="6">
    <source>
        <dbReference type="Proteomes" id="UP000537825"/>
    </source>
</evidence>
<dbReference type="Proteomes" id="UP000537825">
    <property type="component" value="Unassembled WGS sequence"/>
</dbReference>
<accession>A0A7X5BVE1</accession>
<dbReference type="RefSeq" id="WP_139922409.1">
    <property type="nucleotide sequence ID" value="NZ_CBCSLE010000027.1"/>
</dbReference>
<evidence type="ECO:0000256" key="2">
    <source>
        <dbReference type="ARBA" id="ARBA00022741"/>
    </source>
</evidence>
<dbReference type="PANTHER" id="PTHR23073">
    <property type="entry name" value="26S PROTEASOME REGULATORY SUBUNIT"/>
    <property type="match status" value="1"/>
</dbReference>
<evidence type="ECO:0000259" key="4">
    <source>
        <dbReference type="SMART" id="SM00382"/>
    </source>
</evidence>
<dbReference type="Pfam" id="PF17863">
    <property type="entry name" value="AAA_lid_2"/>
    <property type="match status" value="1"/>
</dbReference>
<dbReference type="Pfam" id="PF00004">
    <property type="entry name" value="AAA"/>
    <property type="match status" value="1"/>
</dbReference>
<dbReference type="SMART" id="SM00382">
    <property type="entry name" value="AAA"/>
    <property type="match status" value="1"/>
</dbReference>
<dbReference type="InterPro" id="IPR027417">
    <property type="entry name" value="P-loop_NTPase"/>
</dbReference>
<dbReference type="InterPro" id="IPR041628">
    <property type="entry name" value="ChlI/MoxR_AAA_lid"/>
</dbReference>
<name>A0A7X5BVE1_9BACT</name>
<comment type="caution">
    <text evidence="5">The sequence shown here is derived from an EMBL/GenBank/DDBJ whole genome shotgun (WGS) entry which is preliminary data.</text>
</comment>
<comment type="similarity">
    <text evidence="1">Belongs to the AAA ATPase family.</text>
</comment>
<feature type="domain" description="AAA+ ATPase" evidence="4">
    <location>
        <begin position="468"/>
        <end position="600"/>
    </location>
</feature>
<dbReference type="AlphaFoldDB" id="A0A7X5BVE1"/>
<sequence>MTDPSIPAPPSDALEHFKLYFFAAATRVLARAARVLDGEDALLARFPFLTHYRAELTALGISTLELEEGRDPWPEAIAAWESDLSGHLPLRALREAAELDHEALTLLLTVGMVEEDARFGAFFSALQGTPGLHRPTLGLLNAGWRGEEDHGQVRARLSRLGGLGLVEVANREAPRSEWALHVPGPIWDALRGEVPETLTPWMRHHGLPVLERDEPLLIPDALRDALGRLPALLASGEVRALLVRGPRHNGRRTLLRSVARALGRGVLEVEGPRKADDERWRMVGALATLLHALPVALLEPAPGETAEVPLLAGLSGPLAVVLGQLGGVSGQGVDRALTLSVDMPAPEERALHWERGLTGRPCSSLGELSTRFRLTRGNIRRAARLAQAHAALSGRESVGPEDVREAGRALNREALDTLAVRLTAMGDWGQLAVGGETLRELRLLETRCRNRERLAGAVSDTLARQLTPGVRALFQGPSGTGKTLAARLIASALQLDVYRVELSSVVNKYIGETEKNLARIFALAEELDVVLLFDEGDALFARRTGVGSSTDRYANLETNYLLQRIESFEGILLVTTNAADAIDPAFQRRMDVVVDFRAPAPSERWAIWQLHLPAAHAVDAGLLHEVAAHCDLSGGQIRNAVLHASLLALEDGGTFSSAHLEAGVAREYRKAGDVCPLRRPGATSLRG</sequence>